<evidence type="ECO:0000259" key="6">
    <source>
        <dbReference type="SMART" id="SM00709"/>
    </source>
</evidence>
<evidence type="ECO:0000256" key="3">
    <source>
        <dbReference type="ARBA" id="ARBA00022771"/>
    </source>
</evidence>
<evidence type="ECO:0000313" key="8">
    <source>
        <dbReference type="Proteomes" id="UP001583280"/>
    </source>
</evidence>
<dbReference type="GO" id="GO:0008270">
    <property type="term" value="F:zinc ion binding"/>
    <property type="evidence" value="ECO:0007669"/>
    <property type="project" value="UniProtKB-KW"/>
</dbReference>
<evidence type="ECO:0000256" key="5">
    <source>
        <dbReference type="SAM" id="MobiDB-lite"/>
    </source>
</evidence>
<keyword evidence="3 7" id="KW-0863">Zinc-finger</keyword>
<evidence type="ECO:0000256" key="4">
    <source>
        <dbReference type="ARBA" id="ARBA00022833"/>
    </source>
</evidence>
<accession>A0ABR3YML7</accession>
<dbReference type="Proteomes" id="UP001583280">
    <property type="component" value="Unassembled WGS sequence"/>
</dbReference>
<feature type="domain" description="Zinc finger ZPR1-type" evidence="6">
    <location>
        <begin position="31"/>
        <end position="188"/>
    </location>
</feature>
<dbReference type="PANTHER" id="PTHR10876:SF0">
    <property type="entry name" value="ZINC FINGER PROTEIN ZPR1"/>
    <property type="match status" value="1"/>
</dbReference>
<gene>
    <name evidence="7" type="primary">ZPR1</name>
    <name evidence="7" type="ORF">Cpir12675_005739</name>
</gene>
<comment type="similarity">
    <text evidence="1">Belongs to the ZPR1 family.</text>
</comment>
<dbReference type="Gene3D" id="2.60.120.1040">
    <property type="entry name" value="ZPR1, A/B domain"/>
    <property type="match status" value="2"/>
</dbReference>
<name>A0ABR3YML7_9PEZI</name>
<dbReference type="InterPro" id="IPR056180">
    <property type="entry name" value="ZPR1_jr_dom"/>
</dbReference>
<evidence type="ECO:0000256" key="2">
    <source>
        <dbReference type="ARBA" id="ARBA00022723"/>
    </source>
</evidence>
<dbReference type="InterPro" id="IPR042451">
    <property type="entry name" value="ZPR1_A/B_dom"/>
</dbReference>
<feature type="region of interest" description="Disordered" evidence="5">
    <location>
        <begin position="1"/>
        <end position="22"/>
    </location>
</feature>
<dbReference type="InterPro" id="IPR004457">
    <property type="entry name" value="Znf_ZPR1"/>
</dbReference>
<comment type="caution">
    <text evidence="7">The sequence shown here is derived from an EMBL/GenBank/DDBJ whole genome shotgun (WGS) entry which is preliminary data.</text>
</comment>
<dbReference type="Pfam" id="PF03367">
    <property type="entry name" value="Zn_ribbon_ZPR1"/>
    <property type="match status" value="2"/>
</dbReference>
<dbReference type="NCBIfam" id="TIGR00310">
    <property type="entry name" value="ZPR1_znf"/>
    <property type="match status" value="2"/>
</dbReference>
<dbReference type="EMBL" id="JAWDJO010000212">
    <property type="protein sequence ID" value="KAL1889546.1"/>
    <property type="molecule type" value="Genomic_DNA"/>
</dbReference>
<protein>
    <submittedName>
        <fullName evidence="7">Nucleolar zinc-finger protein</fullName>
    </submittedName>
</protein>
<feature type="domain" description="Zinc finger ZPR1-type" evidence="6">
    <location>
        <begin position="251"/>
        <end position="443"/>
    </location>
</feature>
<dbReference type="Pfam" id="PF22794">
    <property type="entry name" value="jr-ZPR1"/>
    <property type="match status" value="2"/>
</dbReference>
<keyword evidence="2" id="KW-0479">Metal-binding</keyword>
<proteinExistence type="inferred from homology"/>
<dbReference type="InterPro" id="IPR040141">
    <property type="entry name" value="ZPR1"/>
</dbReference>
<dbReference type="SMART" id="SM00709">
    <property type="entry name" value="Zpr1"/>
    <property type="match status" value="2"/>
</dbReference>
<feature type="region of interest" description="Disordered" evidence="5">
    <location>
        <begin position="366"/>
        <end position="407"/>
    </location>
</feature>
<feature type="region of interest" description="Disordered" evidence="5">
    <location>
        <begin position="478"/>
        <end position="500"/>
    </location>
</feature>
<evidence type="ECO:0000313" key="7">
    <source>
        <dbReference type="EMBL" id="KAL1889546.1"/>
    </source>
</evidence>
<reference evidence="7 8" key="1">
    <citation type="journal article" date="2024" name="IMA Fungus">
        <title>IMA Genome - F19 : A genome assembly and annotation guide to empower mycologists, including annotated draft genome sequences of Ceratocystis pirilliformis, Diaporthe australafricana, Fusarium ophioides, Paecilomyces lecythidis, and Sporothrix stenoceras.</title>
        <authorList>
            <person name="Aylward J."/>
            <person name="Wilson A.M."/>
            <person name="Visagie C.M."/>
            <person name="Spraker J."/>
            <person name="Barnes I."/>
            <person name="Buitendag C."/>
            <person name="Ceriani C."/>
            <person name="Del Mar Angel L."/>
            <person name="du Plessis D."/>
            <person name="Fuchs T."/>
            <person name="Gasser K."/>
            <person name="Kramer D."/>
            <person name="Li W."/>
            <person name="Munsamy K."/>
            <person name="Piso A."/>
            <person name="Price J.L."/>
            <person name="Sonnekus B."/>
            <person name="Thomas C."/>
            <person name="van der Nest A."/>
            <person name="van Dijk A."/>
            <person name="van Heerden A."/>
            <person name="van Vuuren N."/>
            <person name="Yilmaz N."/>
            <person name="Duong T.A."/>
            <person name="van der Merwe N.A."/>
            <person name="Wingfield M.J."/>
            <person name="Wingfield B.D."/>
        </authorList>
    </citation>
    <scope>NUCLEOTIDE SEQUENCE [LARGE SCALE GENOMIC DNA]</scope>
    <source>
        <strain evidence="7 8">CMW 12675</strain>
    </source>
</reference>
<sequence length="500" mass="55073">MAVPTEFQSIGAHAEQTATSDDVQPVEQIESLCMSCHKNGWTRMLLTSIPYFREIIIMSFSCEHCGFHNNEIQPAGSIQSKGTHYELRLTSLADFERQVIKADTATIKFIELDLEVPSGRGQLTNIEGVLAGIIDDLDMGQETRKAEQPEVYAKIEEIIARGKKMLAGEAFPFRMYVDDPAGNSFISPDLKDGVGKWEKHEFLRTPEQNKALGLTASGEQADGTLIGHSVKQPSLTEEGEIALNEVYSFPATCPGCMHPCVTHMKMVDIPHFKQVVLMSTVCDSCGYRSNDVKTGGEIPDKGERITLKVEDEVDLARDILKSESCALECPELDLMVNAGTLGGRFTTVEGLLTQVRNDLHNQIFEAQGSKPTQLSSSAAPVEKLADEKKEGSEKRTREAGDSMAEEQRSTWTKFFEGLDTAIRGEKPFTLVLSDPLASSYVQTLVDPPATDPKITREVYNRTEDEEEDLGLNDMKVEGYENDAAASGEKVADENTMDESA</sequence>
<keyword evidence="8" id="KW-1185">Reference proteome</keyword>
<organism evidence="7 8">
    <name type="scientific">Ceratocystis pirilliformis</name>
    <dbReference type="NCBI Taxonomy" id="259994"/>
    <lineage>
        <taxon>Eukaryota</taxon>
        <taxon>Fungi</taxon>
        <taxon>Dikarya</taxon>
        <taxon>Ascomycota</taxon>
        <taxon>Pezizomycotina</taxon>
        <taxon>Sordariomycetes</taxon>
        <taxon>Hypocreomycetidae</taxon>
        <taxon>Microascales</taxon>
        <taxon>Ceratocystidaceae</taxon>
        <taxon>Ceratocystis</taxon>
    </lineage>
</organism>
<feature type="compositionally biased region" description="Basic and acidic residues" evidence="5">
    <location>
        <begin position="383"/>
        <end position="407"/>
    </location>
</feature>
<dbReference type="PANTHER" id="PTHR10876">
    <property type="entry name" value="ZINC FINGER PROTEIN ZPR1"/>
    <property type="match status" value="1"/>
</dbReference>
<feature type="compositionally biased region" description="Polar residues" evidence="5">
    <location>
        <begin position="369"/>
        <end position="378"/>
    </location>
</feature>
<keyword evidence="4" id="KW-0862">Zinc</keyword>
<dbReference type="InterPro" id="IPR042452">
    <property type="entry name" value="ZPR1_Znf1/2"/>
</dbReference>
<dbReference type="Gene3D" id="2.20.25.420">
    <property type="entry name" value="ZPR1, zinc finger domain"/>
    <property type="match status" value="2"/>
</dbReference>
<evidence type="ECO:0000256" key="1">
    <source>
        <dbReference type="ARBA" id="ARBA00008354"/>
    </source>
</evidence>